<feature type="domain" description="Thiamine phosphate synthase/TenI" evidence="3">
    <location>
        <begin position="427"/>
        <end position="603"/>
    </location>
</feature>
<dbReference type="GO" id="GO:0008902">
    <property type="term" value="F:hydroxymethylpyrimidine kinase activity"/>
    <property type="evidence" value="ECO:0007669"/>
    <property type="project" value="TreeGrafter"/>
</dbReference>
<proteinExistence type="predicted"/>
<comment type="caution">
    <text evidence="5">The sequence shown here is derived from an EMBL/GenBank/DDBJ whole genome shotgun (WGS) entry which is preliminary data.</text>
</comment>
<reference evidence="5 6" key="1">
    <citation type="journal article" date="2021" name="Sci. Rep.">
        <title>The genome of the diatom Chaetoceros tenuissimus carries an ancient integrated fragment of an extant virus.</title>
        <authorList>
            <person name="Hongo Y."/>
            <person name="Kimura K."/>
            <person name="Takaki Y."/>
            <person name="Yoshida Y."/>
            <person name="Baba S."/>
            <person name="Kobayashi G."/>
            <person name="Nagasaki K."/>
            <person name="Hano T."/>
            <person name="Tomaru Y."/>
        </authorList>
    </citation>
    <scope>NUCLEOTIDE SEQUENCE [LARGE SCALE GENOMIC DNA]</scope>
    <source>
        <strain evidence="5 6">NIES-3715</strain>
    </source>
</reference>
<keyword evidence="2" id="KW-0511">Multifunctional enzyme</keyword>
<evidence type="ECO:0000256" key="1">
    <source>
        <dbReference type="ARBA" id="ARBA00001946"/>
    </source>
</evidence>
<dbReference type="SUPFAM" id="SSF53613">
    <property type="entry name" value="Ribokinase-like"/>
    <property type="match status" value="1"/>
</dbReference>
<dbReference type="InterPro" id="IPR013749">
    <property type="entry name" value="PM/HMP-P_kinase-1"/>
</dbReference>
<keyword evidence="6" id="KW-1185">Reference proteome</keyword>
<gene>
    <name evidence="5" type="ORF">CTEN210_15425</name>
</gene>
<sequence>MPSSWLVRSVAIFLGYTLSSSFAFSFRPMGNQHSTKSMSMAVSSSDGLPTVSDLPPPIVYTIAGSDSGGGAGIQADLHAIHSMGCHGCSAVTCLTAQSSTGVTGVHSPPADFLRLQLDTLTKDLPPRAIKIGMLGSKELAVEVSKYLKDLLDDLKKDDDSELPFIVFDPVMISTSGHKLIQDEAKEAMISNVFPLVDIITPNKFEAEELLGRKLNSPQDVEQAAKDILKMGCKSVLIKGGHSLLESNGKNYSGTEESVEKLDLNATIGFAQDYFLSSEPPLDKDGKERLCDGCRGVWLRSKRYDTENTHGTGCTLSSAIASALAIGHQQRSSQSSGTGAARSIYVNDACVLGKAYVTAGISRSSQLGQGPGPVTHTKFPSTSRHFPFVTLDPLTSSPNGFLKMKSSDDTSSNNGDLTLGKILPIVDNVEWLERLTKTKKVKDIQLRIKGETDEDKIFALVEECQKICKRDGVRLWINDFWKAAVKAGCFGVHVGQEDLATCADQGGLEEIKKHGLALGISTHSYAELSLALGLQPSYISLGPVFGTTSKNVAFDPQGVETIRKWKQLINQDIPLVLIGGINDAERTKEVKAAGADCVAVIGAVKKEDAMTAITELENAMI</sequence>
<evidence type="ECO:0000313" key="6">
    <source>
        <dbReference type="Proteomes" id="UP001054902"/>
    </source>
</evidence>
<comment type="cofactor">
    <cofactor evidence="1">
        <name>Mg(2+)</name>
        <dbReference type="ChEBI" id="CHEBI:18420"/>
    </cofactor>
</comment>
<dbReference type="InterPro" id="IPR022998">
    <property type="entry name" value="ThiamineP_synth_TenI"/>
</dbReference>
<protein>
    <recommendedName>
        <fullName evidence="7">Thiamine-phosphate pyrophosphorylase</fullName>
    </recommendedName>
</protein>
<dbReference type="EMBL" id="BLLK01000062">
    <property type="protein sequence ID" value="GFH58949.1"/>
    <property type="molecule type" value="Genomic_DNA"/>
</dbReference>
<evidence type="ECO:0000313" key="5">
    <source>
        <dbReference type="EMBL" id="GFH58949.1"/>
    </source>
</evidence>
<dbReference type="Pfam" id="PF08543">
    <property type="entry name" value="Phos_pyr_kin"/>
    <property type="match status" value="2"/>
</dbReference>
<accession>A0AAD3DAB1</accession>
<dbReference type="InterPro" id="IPR029056">
    <property type="entry name" value="Ribokinase-like"/>
</dbReference>
<organism evidence="5 6">
    <name type="scientific">Chaetoceros tenuissimus</name>
    <dbReference type="NCBI Taxonomy" id="426638"/>
    <lineage>
        <taxon>Eukaryota</taxon>
        <taxon>Sar</taxon>
        <taxon>Stramenopiles</taxon>
        <taxon>Ochrophyta</taxon>
        <taxon>Bacillariophyta</taxon>
        <taxon>Coscinodiscophyceae</taxon>
        <taxon>Chaetocerotophycidae</taxon>
        <taxon>Chaetocerotales</taxon>
        <taxon>Chaetocerotaceae</taxon>
        <taxon>Chaetoceros</taxon>
    </lineage>
</organism>
<feature type="domain" description="Pyridoxamine kinase/Phosphomethylpyrimidine kinase" evidence="4">
    <location>
        <begin position="286"/>
        <end position="373"/>
    </location>
</feature>
<name>A0AAD3DAB1_9STRA</name>
<dbReference type="InterPro" id="IPR004399">
    <property type="entry name" value="HMP/HMP-P_kinase_dom"/>
</dbReference>
<dbReference type="Gene3D" id="3.20.20.70">
    <property type="entry name" value="Aldolase class I"/>
    <property type="match status" value="1"/>
</dbReference>
<evidence type="ECO:0000256" key="2">
    <source>
        <dbReference type="ARBA" id="ARBA00023268"/>
    </source>
</evidence>
<dbReference type="GO" id="GO:0005829">
    <property type="term" value="C:cytosol"/>
    <property type="evidence" value="ECO:0007669"/>
    <property type="project" value="TreeGrafter"/>
</dbReference>
<dbReference type="Pfam" id="PF02581">
    <property type="entry name" value="TMP-TENI"/>
    <property type="match status" value="1"/>
</dbReference>
<dbReference type="SUPFAM" id="SSF51391">
    <property type="entry name" value="Thiamin phosphate synthase"/>
    <property type="match status" value="1"/>
</dbReference>
<evidence type="ECO:0000259" key="4">
    <source>
        <dbReference type="Pfam" id="PF08543"/>
    </source>
</evidence>
<dbReference type="CDD" id="cd00564">
    <property type="entry name" value="TMP_TenI"/>
    <property type="match status" value="1"/>
</dbReference>
<dbReference type="CDD" id="cd01169">
    <property type="entry name" value="HMPP_kinase"/>
    <property type="match status" value="1"/>
</dbReference>
<evidence type="ECO:0008006" key="7">
    <source>
        <dbReference type="Google" id="ProtNLM"/>
    </source>
</evidence>
<dbReference type="InterPro" id="IPR036206">
    <property type="entry name" value="ThiamineP_synth_sf"/>
</dbReference>
<dbReference type="GO" id="GO:0009228">
    <property type="term" value="P:thiamine biosynthetic process"/>
    <property type="evidence" value="ECO:0007669"/>
    <property type="project" value="UniProtKB-KW"/>
</dbReference>
<evidence type="ECO:0000259" key="3">
    <source>
        <dbReference type="Pfam" id="PF02581"/>
    </source>
</evidence>
<feature type="domain" description="Pyridoxamine kinase/Phosphomethylpyrimidine kinase" evidence="4">
    <location>
        <begin position="66"/>
        <end position="258"/>
    </location>
</feature>
<dbReference type="InterPro" id="IPR013785">
    <property type="entry name" value="Aldolase_TIM"/>
</dbReference>
<dbReference type="AlphaFoldDB" id="A0AAD3DAB1"/>
<dbReference type="GO" id="GO:0008972">
    <property type="term" value="F:phosphomethylpyrimidine kinase activity"/>
    <property type="evidence" value="ECO:0007669"/>
    <property type="project" value="InterPro"/>
</dbReference>
<dbReference type="Gene3D" id="3.40.1190.20">
    <property type="match status" value="1"/>
</dbReference>
<dbReference type="PANTHER" id="PTHR20858">
    <property type="entry name" value="PHOSPHOMETHYLPYRIMIDINE KINASE"/>
    <property type="match status" value="1"/>
</dbReference>
<dbReference type="PANTHER" id="PTHR20858:SF17">
    <property type="entry name" value="HYDROXYMETHYLPYRIMIDINE_PHOSPHOMETHYLPYRIMIDINE KINASE THI20-RELATED"/>
    <property type="match status" value="1"/>
</dbReference>
<dbReference type="Proteomes" id="UP001054902">
    <property type="component" value="Unassembled WGS sequence"/>
</dbReference>